<keyword evidence="7 9" id="KW-0904">Protein phosphatase</keyword>
<dbReference type="EMBL" id="BEGY01000001">
    <property type="protein sequence ID" value="GAX72945.1"/>
    <property type="molecule type" value="Genomic_DNA"/>
</dbReference>
<evidence type="ECO:0000256" key="9">
    <source>
        <dbReference type="RuleBase" id="RU003465"/>
    </source>
</evidence>
<keyword evidence="4" id="KW-0479">Metal-binding</keyword>
<keyword evidence="6" id="KW-0460">Magnesium</keyword>
<proteinExistence type="inferred from homology"/>
<name>A0A250WQ19_9CHLO</name>
<evidence type="ECO:0000256" key="6">
    <source>
        <dbReference type="ARBA" id="ARBA00022842"/>
    </source>
</evidence>
<evidence type="ECO:0000256" key="3">
    <source>
        <dbReference type="ARBA" id="ARBA00013081"/>
    </source>
</evidence>
<gene>
    <name evidence="12" type="ORF">CEUSTIGMA_g400.t1</name>
</gene>
<dbReference type="OrthoDB" id="10264738at2759"/>
<evidence type="ECO:0000313" key="13">
    <source>
        <dbReference type="Proteomes" id="UP000232323"/>
    </source>
</evidence>
<dbReference type="InterPro" id="IPR001932">
    <property type="entry name" value="PPM-type_phosphatase-like_dom"/>
</dbReference>
<keyword evidence="5 9" id="KW-0378">Hydrolase</keyword>
<feature type="domain" description="PPM-type phosphatase" evidence="11">
    <location>
        <begin position="32"/>
        <end position="301"/>
    </location>
</feature>
<dbReference type="Proteomes" id="UP000232323">
    <property type="component" value="Unassembled WGS sequence"/>
</dbReference>
<dbReference type="CDD" id="cd00143">
    <property type="entry name" value="PP2Cc"/>
    <property type="match status" value="1"/>
</dbReference>
<dbReference type="PROSITE" id="PS01032">
    <property type="entry name" value="PPM_1"/>
    <property type="match status" value="1"/>
</dbReference>
<evidence type="ECO:0000256" key="2">
    <source>
        <dbReference type="ARBA" id="ARBA00001946"/>
    </source>
</evidence>
<comment type="cofactor">
    <cofactor evidence="1">
        <name>Mn(2+)</name>
        <dbReference type="ChEBI" id="CHEBI:29035"/>
    </cofactor>
</comment>
<comment type="cofactor">
    <cofactor evidence="2">
        <name>Mg(2+)</name>
        <dbReference type="ChEBI" id="CHEBI:18420"/>
    </cofactor>
</comment>
<keyword evidence="8" id="KW-0464">Manganese</keyword>
<organism evidence="12 13">
    <name type="scientific">Chlamydomonas eustigma</name>
    <dbReference type="NCBI Taxonomy" id="1157962"/>
    <lineage>
        <taxon>Eukaryota</taxon>
        <taxon>Viridiplantae</taxon>
        <taxon>Chlorophyta</taxon>
        <taxon>core chlorophytes</taxon>
        <taxon>Chlorophyceae</taxon>
        <taxon>CS clade</taxon>
        <taxon>Chlamydomonadales</taxon>
        <taxon>Chlamydomonadaceae</taxon>
        <taxon>Chlamydomonas</taxon>
    </lineage>
</organism>
<dbReference type="InterPro" id="IPR036457">
    <property type="entry name" value="PPM-type-like_dom_sf"/>
</dbReference>
<dbReference type="STRING" id="1157962.A0A250WQ19"/>
<dbReference type="InterPro" id="IPR000222">
    <property type="entry name" value="PP2C_BS"/>
</dbReference>
<dbReference type="PROSITE" id="PS51746">
    <property type="entry name" value="PPM_2"/>
    <property type="match status" value="1"/>
</dbReference>
<dbReference type="Pfam" id="PF00481">
    <property type="entry name" value="PP2C"/>
    <property type="match status" value="1"/>
</dbReference>
<comment type="caution">
    <text evidence="12">The sequence shown here is derived from an EMBL/GenBank/DDBJ whole genome shotgun (WGS) entry which is preliminary data.</text>
</comment>
<dbReference type="Gene3D" id="3.60.40.10">
    <property type="entry name" value="PPM-type phosphatase domain"/>
    <property type="match status" value="1"/>
</dbReference>
<evidence type="ECO:0000256" key="5">
    <source>
        <dbReference type="ARBA" id="ARBA00022801"/>
    </source>
</evidence>
<evidence type="ECO:0000256" key="10">
    <source>
        <dbReference type="SAM" id="MobiDB-lite"/>
    </source>
</evidence>
<feature type="compositionally biased region" description="Polar residues" evidence="10">
    <location>
        <begin position="330"/>
        <end position="342"/>
    </location>
</feature>
<dbReference type="SMART" id="SM00332">
    <property type="entry name" value="PP2Cc"/>
    <property type="match status" value="1"/>
</dbReference>
<evidence type="ECO:0000256" key="7">
    <source>
        <dbReference type="ARBA" id="ARBA00022912"/>
    </source>
</evidence>
<dbReference type="InterPro" id="IPR015655">
    <property type="entry name" value="PP2C"/>
</dbReference>
<evidence type="ECO:0000313" key="12">
    <source>
        <dbReference type="EMBL" id="GAX72945.1"/>
    </source>
</evidence>
<dbReference type="EC" id="3.1.3.16" evidence="3"/>
<feature type="region of interest" description="Disordered" evidence="10">
    <location>
        <begin position="330"/>
        <end position="371"/>
    </location>
</feature>
<dbReference type="GO" id="GO:0004722">
    <property type="term" value="F:protein serine/threonine phosphatase activity"/>
    <property type="evidence" value="ECO:0007669"/>
    <property type="project" value="UniProtKB-EC"/>
</dbReference>
<keyword evidence="13" id="KW-1185">Reference proteome</keyword>
<dbReference type="PANTHER" id="PTHR47992">
    <property type="entry name" value="PROTEIN PHOSPHATASE"/>
    <property type="match status" value="1"/>
</dbReference>
<dbReference type="GO" id="GO:0046872">
    <property type="term" value="F:metal ion binding"/>
    <property type="evidence" value="ECO:0007669"/>
    <property type="project" value="UniProtKB-KW"/>
</dbReference>
<protein>
    <recommendedName>
        <fullName evidence="3">protein-serine/threonine phosphatase</fullName>
        <ecNumber evidence="3">3.1.3.16</ecNumber>
    </recommendedName>
</protein>
<evidence type="ECO:0000256" key="1">
    <source>
        <dbReference type="ARBA" id="ARBA00001936"/>
    </source>
</evidence>
<evidence type="ECO:0000256" key="8">
    <source>
        <dbReference type="ARBA" id="ARBA00023211"/>
    </source>
</evidence>
<sequence length="511" mass="54532">MSSFFSKEATAGSKRFREANVDIEMFYEQLKDSGKGCLQLPWGCQVNIGGRPYQEDSHVAARQLTGSPHVMFGVFDGHGGSQVSEFLAENSVAYVTNALSNSNAQASMQEVLKDAFVALDEHLPRNTSGRDLGGSTAVVVLLSEREIVCANCGDSRAVLSRNGKAIALSEDHKPERQDEEVRIVKAGGRILHNNGARVMGVLSMTRAIGDIWLRRFGVIPEPDVISLQRSHQDNFVIIASDGLWGAISNEEAVSITKRCLDRAALEGILPDAAARIAAKVLTRAAMSKGSRDNITVIVIHLQDWHDSNHAAEEDCKSISSYSSLHHMLQPSLTGDRSPSLTGDRSPIAALNPRCSVSPSGPSKRHKASSSIIGLSTADTAKDIQTVTTAEVKSAEAAPTVDSNSRVVAVIQEGRSPSVQLLKPAAPCGSKHLLAHQHCNQYPQLTQKSATVQQLGQGSVMPSLKAPNAGSSAYTDVCDESLMVERTCSGRLLSTEVANLKASLHLSGAGVV</sequence>
<accession>A0A250WQ19</accession>
<evidence type="ECO:0000259" key="11">
    <source>
        <dbReference type="PROSITE" id="PS51746"/>
    </source>
</evidence>
<reference evidence="12 13" key="1">
    <citation type="submission" date="2017-08" db="EMBL/GenBank/DDBJ databases">
        <title>Acidophilic green algal genome provides insights into adaptation to an acidic environment.</title>
        <authorList>
            <person name="Hirooka S."/>
            <person name="Hirose Y."/>
            <person name="Kanesaki Y."/>
            <person name="Higuchi S."/>
            <person name="Fujiwara T."/>
            <person name="Onuma R."/>
            <person name="Era A."/>
            <person name="Ohbayashi R."/>
            <person name="Uzuka A."/>
            <person name="Nozaki H."/>
            <person name="Yoshikawa H."/>
            <person name="Miyagishima S.Y."/>
        </authorList>
    </citation>
    <scope>NUCLEOTIDE SEQUENCE [LARGE SCALE GENOMIC DNA]</scope>
    <source>
        <strain evidence="12 13">NIES-2499</strain>
    </source>
</reference>
<dbReference type="AlphaFoldDB" id="A0A250WQ19"/>
<comment type="similarity">
    <text evidence="9">Belongs to the PP2C family.</text>
</comment>
<dbReference type="SUPFAM" id="SSF81606">
    <property type="entry name" value="PP2C-like"/>
    <property type="match status" value="1"/>
</dbReference>
<evidence type="ECO:0000256" key="4">
    <source>
        <dbReference type="ARBA" id="ARBA00022723"/>
    </source>
</evidence>